<organism evidence="3 4">
    <name type="scientific">Rhizodiscina lignyota</name>
    <dbReference type="NCBI Taxonomy" id="1504668"/>
    <lineage>
        <taxon>Eukaryota</taxon>
        <taxon>Fungi</taxon>
        <taxon>Dikarya</taxon>
        <taxon>Ascomycota</taxon>
        <taxon>Pezizomycotina</taxon>
        <taxon>Dothideomycetes</taxon>
        <taxon>Pleosporomycetidae</taxon>
        <taxon>Aulographales</taxon>
        <taxon>Rhizodiscinaceae</taxon>
        <taxon>Rhizodiscina</taxon>
    </lineage>
</organism>
<feature type="domain" description="Alpha/beta hydrolase fold-3" evidence="2">
    <location>
        <begin position="98"/>
        <end position="280"/>
    </location>
</feature>
<dbReference type="OrthoDB" id="2152029at2759"/>
<name>A0A9P4IHZ7_9PEZI</name>
<sequence length="308" mass="33813">MNLSEEETKAIRAQMFSTPTLQRYKTFCDEKSLPVNVEDISEEAQIGWLGSPKASKVVLYTCGGGLKDPATPFHIPLIYNGVHPVPEGNEVAVGLIMHGLAPSCRYPGQIRDFILVLNHILKTRQANSIYLAGDSSGSALIIAALFHLAHPHPHVPALELPLSQAFAGGLLISPAFPLPSSAPSVDSNNGKDLYPKSSLVEMRDTVSSSTEEGFKLTMSDPYFAPEQAPEAWFSNLPIGDVLFLFGGKEMLHDDLATWAVRFKRQHKSLVDIHDNPDHVHWQFIVDAMMGGDPSVQTSDIVKWLQSLY</sequence>
<dbReference type="AlphaFoldDB" id="A0A9P4IHZ7"/>
<dbReference type="Proteomes" id="UP000799772">
    <property type="component" value="Unassembled WGS sequence"/>
</dbReference>
<dbReference type="InterPro" id="IPR013094">
    <property type="entry name" value="AB_hydrolase_3"/>
</dbReference>
<dbReference type="InterPro" id="IPR050300">
    <property type="entry name" value="GDXG_lipolytic_enzyme"/>
</dbReference>
<dbReference type="SUPFAM" id="SSF53474">
    <property type="entry name" value="alpha/beta-Hydrolases"/>
    <property type="match status" value="1"/>
</dbReference>
<evidence type="ECO:0000313" key="3">
    <source>
        <dbReference type="EMBL" id="KAF2101429.1"/>
    </source>
</evidence>
<dbReference type="Pfam" id="PF07859">
    <property type="entry name" value="Abhydrolase_3"/>
    <property type="match status" value="1"/>
</dbReference>
<keyword evidence="1" id="KW-0378">Hydrolase</keyword>
<gene>
    <name evidence="3" type="ORF">NA57DRAFT_53396</name>
</gene>
<dbReference type="GO" id="GO:0016787">
    <property type="term" value="F:hydrolase activity"/>
    <property type="evidence" value="ECO:0007669"/>
    <property type="project" value="UniProtKB-KW"/>
</dbReference>
<dbReference type="PANTHER" id="PTHR48081:SF31">
    <property type="entry name" value="STERYL ACETYL HYDROLASE MUG81-RELATED"/>
    <property type="match status" value="1"/>
</dbReference>
<keyword evidence="4" id="KW-1185">Reference proteome</keyword>
<dbReference type="EMBL" id="ML978123">
    <property type="protein sequence ID" value="KAF2101429.1"/>
    <property type="molecule type" value="Genomic_DNA"/>
</dbReference>
<evidence type="ECO:0000313" key="4">
    <source>
        <dbReference type="Proteomes" id="UP000799772"/>
    </source>
</evidence>
<comment type="caution">
    <text evidence="3">The sequence shown here is derived from an EMBL/GenBank/DDBJ whole genome shotgun (WGS) entry which is preliminary data.</text>
</comment>
<dbReference type="InterPro" id="IPR029058">
    <property type="entry name" value="AB_hydrolase_fold"/>
</dbReference>
<dbReference type="Gene3D" id="3.40.50.1820">
    <property type="entry name" value="alpha/beta hydrolase"/>
    <property type="match status" value="1"/>
</dbReference>
<accession>A0A9P4IHZ7</accession>
<dbReference type="PANTHER" id="PTHR48081">
    <property type="entry name" value="AB HYDROLASE SUPERFAMILY PROTEIN C4A8.06C"/>
    <property type="match status" value="1"/>
</dbReference>
<evidence type="ECO:0000256" key="1">
    <source>
        <dbReference type="ARBA" id="ARBA00022801"/>
    </source>
</evidence>
<reference evidence="3" key="1">
    <citation type="journal article" date="2020" name="Stud. Mycol.">
        <title>101 Dothideomycetes genomes: a test case for predicting lifestyles and emergence of pathogens.</title>
        <authorList>
            <person name="Haridas S."/>
            <person name="Albert R."/>
            <person name="Binder M."/>
            <person name="Bloem J."/>
            <person name="Labutti K."/>
            <person name="Salamov A."/>
            <person name="Andreopoulos B."/>
            <person name="Baker S."/>
            <person name="Barry K."/>
            <person name="Bills G."/>
            <person name="Bluhm B."/>
            <person name="Cannon C."/>
            <person name="Castanera R."/>
            <person name="Culley D."/>
            <person name="Daum C."/>
            <person name="Ezra D."/>
            <person name="Gonzalez J."/>
            <person name="Henrissat B."/>
            <person name="Kuo A."/>
            <person name="Liang C."/>
            <person name="Lipzen A."/>
            <person name="Lutzoni F."/>
            <person name="Magnuson J."/>
            <person name="Mondo S."/>
            <person name="Nolan M."/>
            <person name="Ohm R."/>
            <person name="Pangilinan J."/>
            <person name="Park H.-J."/>
            <person name="Ramirez L."/>
            <person name="Alfaro M."/>
            <person name="Sun H."/>
            <person name="Tritt A."/>
            <person name="Yoshinaga Y."/>
            <person name="Zwiers L.-H."/>
            <person name="Turgeon B."/>
            <person name="Goodwin S."/>
            <person name="Spatafora J."/>
            <person name="Crous P."/>
            <person name="Grigoriev I."/>
        </authorList>
    </citation>
    <scope>NUCLEOTIDE SEQUENCE</scope>
    <source>
        <strain evidence="3">CBS 133067</strain>
    </source>
</reference>
<protein>
    <submittedName>
        <fullName evidence="3">Alpha/beta-hydrolase</fullName>
    </submittedName>
</protein>
<proteinExistence type="predicted"/>
<evidence type="ECO:0000259" key="2">
    <source>
        <dbReference type="Pfam" id="PF07859"/>
    </source>
</evidence>